<dbReference type="GO" id="GO:0005509">
    <property type="term" value="F:calcium ion binding"/>
    <property type="evidence" value="ECO:0007669"/>
    <property type="project" value="InterPro"/>
</dbReference>
<dbReference type="GO" id="GO:0005518">
    <property type="term" value="F:collagen binding"/>
    <property type="evidence" value="ECO:0007669"/>
    <property type="project" value="TreeGrafter"/>
</dbReference>
<evidence type="ECO:0000256" key="5">
    <source>
        <dbReference type="ARBA" id="ARBA00023157"/>
    </source>
</evidence>
<dbReference type="GO" id="GO:0050840">
    <property type="term" value="F:extracellular matrix binding"/>
    <property type="evidence" value="ECO:0007669"/>
    <property type="project" value="TreeGrafter"/>
</dbReference>
<dbReference type="EnsemblMetazoa" id="AATE010383-RA">
    <property type="protein sequence ID" value="AATE010383-PA.1"/>
    <property type="gene ID" value="AATE010383"/>
</dbReference>
<dbReference type="InterPro" id="IPR001999">
    <property type="entry name" value="Osteonectin_CS"/>
</dbReference>
<evidence type="ECO:0000313" key="9">
    <source>
        <dbReference type="EnsemblMetazoa" id="AATE010383-PA.1"/>
    </source>
</evidence>
<dbReference type="Pfam" id="PF10591">
    <property type="entry name" value="SPARC_Ca_bdg"/>
    <property type="match status" value="1"/>
</dbReference>
<evidence type="ECO:0000256" key="2">
    <source>
        <dbReference type="ARBA" id="ARBA00022525"/>
    </source>
</evidence>
<name>A0A182J2Z1_ANOAO</name>
<feature type="compositionally biased region" description="Acidic residues" evidence="7">
    <location>
        <begin position="106"/>
        <end position="116"/>
    </location>
</feature>
<dbReference type="InterPro" id="IPR011992">
    <property type="entry name" value="EF-hand-dom_pair"/>
</dbReference>
<dbReference type="PROSITE" id="PS00613">
    <property type="entry name" value="OSTEONECTIN_2"/>
    <property type="match status" value="1"/>
</dbReference>
<accession>A0A182J2Z1</accession>
<keyword evidence="5" id="KW-1015">Disulfide bond</keyword>
<dbReference type="GO" id="GO:0005615">
    <property type="term" value="C:extracellular space"/>
    <property type="evidence" value="ECO:0007669"/>
    <property type="project" value="InterPro"/>
</dbReference>
<dbReference type="PANTHER" id="PTHR13866">
    <property type="entry name" value="SPARC OSTEONECTIN"/>
    <property type="match status" value="1"/>
</dbReference>
<evidence type="ECO:0000256" key="7">
    <source>
        <dbReference type="SAM" id="MobiDB-lite"/>
    </source>
</evidence>
<feature type="domain" description="SPARC/Testican calcium-binding" evidence="8">
    <location>
        <begin position="219"/>
        <end position="332"/>
    </location>
</feature>
<evidence type="ECO:0000256" key="1">
    <source>
        <dbReference type="ARBA" id="ARBA00004613"/>
    </source>
</evidence>
<dbReference type="VEuPathDB" id="VectorBase:AATE010383"/>
<dbReference type="FunFam" id="1.10.238.10:FF:000234">
    <property type="entry name" value="Protein BM-40"/>
    <property type="match status" value="1"/>
</dbReference>
<evidence type="ECO:0000256" key="4">
    <source>
        <dbReference type="ARBA" id="ARBA00022837"/>
    </source>
</evidence>
<keyword evidence="6" id="KW-0325">Glycoprotein</keyword>
<dbReference type="Gene3D" id="1.10.238.10">
    <property type="entry name" value="EF-hand"/>
    <property type="match status" value="1"/>
</dbReference>
<evidence type="ECO:0000259" key="8">
    <source>
        <dbReference type="Pfam" id="PF10591"/>
    </source>
</evidence>
<keyword evidence="2" id="KW-0964">Secreted</keyword>
<dbReference type="InterPro" id="IPR019577">
    <property type="entry name" value="SPARC/Testican_Ca-bd-dom"/>
</dbReference>
<dbReference type="AlphaFoldDB" id="A0A182J2Z1"/>
<dbReference type="CDD" id="cd16231">
    <property type="entry name" value="EFh_SPARC_like"/>
    <property type="match status" value="1"/>
</dbReference>
<sequence length="362" mass="41478">MHLLYSIHVYGYKNLRRVRSCGGMASRMAKFAVLVLVLLVATPARFVQGEELELDDLEFDEDDEAMLRNIEAQHVSKDYEREDQMARKLAARIAAEHQAYPGYDGYPEEPEADDAEAAVGPDGQRRPPRLVDPCKNVRCGAGRVCAANTATQQAECICIPECPFEGDPRRRVCTNQNETWDSACEVHRQRCLCNTNDAACRGEHVRHVHIDYYGECRAMPDCSENDLADFPRRMRDWLFNVMRDLASRNELPEPYMELEHEAETNMTKRWTNAAIWKWCDLDGHPHDNTVSRHELFPIRAPLVALEHCIAPFLESCDPNRDHRISLQEWGKCLQLDEDDLTARCAEITKDDEFEKNDIEAAA</sequence>
<organism evidence="9">
    <name type="scientific">Anopheles atroparvus</name>
    <name type="common">European mosquito</name>
    <dbReference type="NCBI Taxonomy" id="41427"/>
    <lineage>
        <taxon>Eukaryota</taxon>
        <taxon>Metazoa</taxon>
        <taxon>Ecdysozoa</taxon>
        <taxon>Arthropoda</taxon>
        <taxon>Hexapoda</taxon>
        <taxon>Insecta</taxon>
        <taxon>Pterygota</taxon>
        <taxon>Neoptera</taxon>
        <taxon>Endopterygota</taxon>
        <taxon>Diptera</taxon>
        <taxon>Nematocera</taxon>
        <taxon>Culicoidea</taxon>
        <taxon>Culicidae</taxon>
        <taxon>Anophelinae</taxon>
        <taxon>Anopheles</taxon>
    </lineage>
</organism>
<reference evidence="9" key="1">
    <citation type="submission" date="2022-08" db="UniProtKB">
        <authorList>
            <consortium name="EnsemblMetazoa"/>
        </authorList>
    </citation>
    <scope>IDENTIFICATION</scope>
    <source>
        <strain evidence="9">EBRO</strain>
    </source>
</reference>
<dbReference type="PANTHER" id="PTHR13866:SF14">
    <property type="entry name" value="BM-40"/>
    <property type="match status" value="1"/>
</dbReference>
<keyword evidence="4" id="KW-0106">Calcium</keyword>
<keyword evidence="3" id="KW-0732">Signal</keyword>
<feature type="region of interest" description="Disordered" evidence="7">
    <location>
        <begin position="101"/>
        <end position="127"/>
    </location>
</feature>
<dbReference type="InterPro" id="IPR018247">
    <property type="entry name" value="EF_Hand_1_Ca_BS"/>
</dbReference>
<protein>
    <recommendedName>
        <fullName evidence="8">SPARC/Testican calcium-binding domain-containing protein</fullName>
    </recommendedName>
</protein>
<dbReference type="SUPFAM" id="SSF100895">
    <property type="entry name" value="Kazal-type serine protease inhibitors"/>
    <property type="match status" value="1"/>
</dbReference>
<dbReference type="InterPro" id="IPR036058">
    <property type="entry name" value="Kazal_dom_sf"/>
</dbReference>
<proteinExistence type="predicted"/>
<dbReference type="SUPFAM" id="SSF47473">
    <property type="entry name" value="EF-hand"/>
    <property type="match status" value="1"/>
</dbReference>
<evidence type="ECO:0000256" key="6">
    <source>
        <dbReference type="ARBA" id="ARBA00023180"/>
    </source>
</evidence>
<dbReference type="PROSITE" id="PS00018">
    <property type="entry name" value="EF_HAND_1"/>
    <property type="match status" value="1"/>
</dbReference>
<evidence type="ECO:0000256" key="3">
    <source>
        <dbReference type="ARBA" id="ARBA00022729"/>
    </source>
</evidence>
<dbReference type="Gene3D" id="3.30.60.30">
    <property type="match status" value="1"/>
</dbReference>
<dbReference type="STRING" id="41427.A0A182J2Z1"/>
<comment type="subcellular location">
    <subcellularLocation>
        <location evidence="1">Secreted</location>
    </subcellularLocation>
</comment>